<name>S0FVU7_9BACT</name>
<dbReference type="InterPro" id="IPR036922">
    <property type="entry name" value="Rieske_2Fe-2S_sf"/>
</dbReference>
<dbReference type="Gene3D" id="2.102.10.10">
    <property type="entry name" value="Rieske [2Fe-2S] iron-sulphur domain"/>
    <property type="match status" value="1"/>
</dbReference>
<keyword evidence="6" id="KW-0472">Membrane</keyword>
<evidence type="ECO:0000259" key="7">
    <source>
        <dbReference type="PROSITE" id="PS51296"/>
    </source>
</evidence>
<dbReference type="InterPro" id="IPR014349">
    <property type="entry name" value="Rieske_Fe-S_prot"/>
</dbReference>
<evidence type="ECO:0000313" key="8">
    <source>
        <dbReference type="EMBL" id="EMS77239.1"/>
    </source>
</evidence>
<dbReference type="Proteomes" id="UP000014216">
    <property type="component" value="Unassembled WGS sequence"/>
</dbReference>
<dbReference type="PROSITE" id="PS51296">
    <property type="entry name" value="RIESKE"/>
    <property type="match status" value="1"/>
</dbReference>
<evidence type="ECO:0000256" key="6">
    <source>
        <dbReference type="SAM" id="Phobius"/>
    </source>
</evidence>
<evidence type="ECO:0000256" key="4">
    <source>
        <dbReference type="ARBA" id="ARBA00023014"/>
    </source>
</evidence>
<dbReference type="CDD" id="cd03467">
    <property type="entry name" value="Rieske"/>
    <property type="match status" value="1"/>
</dbReference>
<sequence>MKYFQRRKLLKFFFIFVIFGGIVGQAVYILIKFFLPKANYGPPQRIKIGAPHKFSDGPNFLSEHQIFVIKEGNKFHAISSVCTHLGCNVTVKKLTGPKTVTVSGKEIEEKWEFHCPCHGSSFYGDGTPYTGPAPSPLPAFKLSVSTVERKLIVDKGSEVSADWRLTV</sequence>
<dbReference type="GO" id="GO:0046872">
    <property type="term" value="F:metal ion binding"/>
    <property type="evidence" value="ECO:0007669"/>
    <property type="project" value="UniProtKB-KW"/>
</dbReference>
<dbReference type="InterPro" id="IPR017941">
    <property type="entry name" value="Rieske_2Fe-2S"/>
</dbReference>
<feature type="transmembrane region" description="Helical" evidence="6">
    <location>
        <begin position="12"/>
        <end position="35"/>
    </location>
</feature>
<keyword evidence="9" id="KW-1185">Reference proteome</keyword>
<evidence type="ECO:0000256" key="1">
    <source>
        <dbReference type="ARBA" id="ARBA00022714"/>
    </source>
</evidence>
<gene>
    <name evidence="8" type="ORF">Dpo_19c00140</name>
</gene>
<dbReference type="OrthoDB" id="9767869at2"/>
<keyword evidence="1" id="KW-0001">2Fe-2S</keyword>
<dbReference type="PANTHER" id="PTHR10134">
    <property type="entry name" value="CYTOCHROME B-C1 COMPLEX SUBUNIT RIESKE, MITOCHONDRIAL"/>
    <property type="match status" value="1"/>
</dbReference>
<feature type="domain" description="Rieske" evidence="7">
    <location>
        <begin position="49"/>
        <end position="151"/>
    </location>
</feature>
<comment type="caution">
    <text evidence="8">The sequence shown here is derived from an EMBL/GenBank/DDBJ whole genome shotgun (WGS) entry which is preliminary data.</text>
</comment>
<dbReference type="AlphaFoldDB" id="S0FVU7"/>
<accession>S0FVU7</accession>
<reference evidence="8 9" key="1">
    <citation type="journal article" date="2013" name="Genome Announc.">
        <title>Draft Genome Sequence of Desulfotignum phosphitoxidans DSM 13687 Strain FiPS-3.</title>
        <authorList>
            <person name="Poehlein A."/>
            <person name="Daniel R."/>
            <person name="Simeonova D.D."/>
        </authorList>
    </citation>
    <scope>NUCLEOTIDE SEQUENCE [LARGE SCALE GENOMIC DNA]</scope>
    <source>
        <strain evidence="8 9">DSM 13687</strain>
    </source>
</reference>
<evidence type="ECO:0000256" key="3">
    <source>
        <dbReference type="ARBA" id="ARBA00023004"/>
    </source>
</evidence>
<protein>
    <submittedName>
        <fullName evidence="8">Hemerythrin HHE cation binding domain-containing protein</fullName>
    </submittedName>
</protein>
<keyword evidence="6" id="KW-0812">Transmembrane</keyword>
<evidence type="ECO:0000256" key="5">
    <source>
        <dbReference type="ARBA" id="ARBA00023157"/>
    </source>
</evidence>
<keyword evidence="5" id="KW-1015">Disulfide bond</keyword>
<organism evidence="8 9">
    <name type="scientific">Desulfotignum phosphitoxidans DSM 13687</name>
    <dbReference type="NCBI Taxonomy" id="1286635"/>
    <lineage>
        <taxon>Bacteria</taxon>
        <taxon>Pseudomonadati</taxon>
        <taxon>Thermodesulfobacteriota</taxon>
        <taxon>Desulfobacteria</taxon>
        <taxon>Desulfobacterales</taxon>
        <taxon>Desulfobacteraceae</taxon>
        <taxon>Desulfotignum</taxon>
    </lineage>
</organism>
<keyword evidence="4" id="KW-0411">Iron-sulfur</keyword>
<keyword evidence="2" id="KW-0479">Metal-binding</keyword>
<dbReference type="RefSeq" id="WP_006968760.1">
    <property type="nucleotide sequence ID" value="NZ_APJX01000019.1"/>
</dbReference>
<dbReference type="EMBL" id="APJX01000019">
    <property type="protein sequence ID" value="EMS77239.1"/>
    <property type="molecule type" value="Genomic_DNA"/>
</dbReference>
<dbReference type="Pfam" id="PF00355">
    <property type="entry name" value="Rieske"/>
    <property type="match status" value="1"/>
</dbReference>
<keyword evidence="3" id="KW-0408">Iron</keyword>
<proteinExistence type="predicted"/>
<dbReference type="GO" id="GO:0051537">
    <property type="term" value="F:2 iron, 2 sulfur cluster binding"/>
    <property type="evidence" value="ECO:0007669"/>
    <property type="project" value="UniProtKB-KW"/>
</dbReference>
<dbReference type="SUPFAM" id="SSF50022">
    <property type="entry name" value="ISP domain"/>
    <property type="match status" value="1"/>
</dbReference>
<evidence type="ECO:0000313" key="9">
    <source>
        <dbReference type="Proteomes" id="UP000014216"/>
    </source>
</evidence>
<keyword evidence="6" id="KW-1133">Transmembrane helix</keyword>
<evidence type="ECO:0000256" key="2">
    <source>
        <dbReference type="ARBA" id="ARBA00022723"/>
    </source>
</evidence>